<name>A0A8T1T7H0_CHESE</name>
<dbReference type="OrthoDB" id="439028at2759"/>
<dbReference type="SUPFAM" id="SSF52540">
    <property type="entry name" value="P-loop containing nucleoside triphosphate hydrolases"/>
    <property type="match status" value="1"/>
</dbReference>
<proteinExistence type="inferred from homology"/>
<dbReference type="GO" id="GO:0005524">
    <property type="term" value="F:ATP binding"/>
    <property type="evidence" value="ECO:0007669"/>
    <property type="project" value="UniProtKB-KW"/>
</dbReference>
<dbReference type="EC" id="2.7.1.21" evidence="9"/>
<keyword evidence="4 9" id="KW-0547">Nucleotide-binding</keyword>
<sequence>METLPLPRQEGRELPVRVGEGSGGTSPFPIMHRDRLFLQPTSASGCLGEISRPGPHWSPGGAGPLLIGQCRRCLKARSARRLIVRAGLGAGGMSCLNVPGVQPGSPAKARGQIQVIFGPMFSGKSTELMRRVRRFQIAQYKCLVIKYAKDTRYCTDGVSTHDRNTMEALSACYLGDVHQEALGSAVIGIDEGQFFPDIVEFCETMANAGKTVIVAALDGTFQRKVISFSSG</sequence>
<evidence type="ECO:0000256" key="6">
    <source>
        <dbReference type="ARBA" id="ARBA00022840"/>
    </source>
</evidence>
<reference evidence="12 13" key="1">
    <citation type="journal article" date="2020" name="G3 (Bethesda)">
        <title>Draft Genome of the Common Snapping Turtle, Chelydra serpentina, a Model for Phenotypic Plasticity in Reptiles.</title>
        <authorList>
            <person name="Das D."/>
            <person name="Singh S.K."/>
            <person name="Bierstedt J."/>
            <person name="Erickson A."/>
            <person name="Galli G.L.J."/>
            <person name="Crossley D.A. 2nd"/>
            <person name="Rhen T."/>
        </authorList>
    </citation>
    <scope>NUCLEOTIDE SEQUENCE [LARGE SCALE GENOMIC DNA]</scope>
    <source>
        <strain evidence="12">KW</strain>
    </source>
</reference>
<evidence type="ECO:0000256" key="7">
    <source>
        <dbReference type="ARBA" id="ARBA00046642"/>
    </source>
</evidence>
<dbReference type="PANTHER" id="PTHR11441">
    <property type="entry name" value="THYMIDINE KINASE"/>
    <property type="match status" value="1"/>
</dbReference>
<comment type="catalytic activity">
    <reaction evidence="8">
        <text>thymidine + ATP = dTMP + ADP + H(+)</text>
        <dbReference type="Rhea" id="RHEA:19129"/>
        <dbReference type="ChEBI" id="CHEBI:15378"/>
        <dbReference type="ChEBI" id="CHEBI:17748"/>
        <dbReference type="ChEBI" id="CHEBI:30616"/>
        <dbReference type="ChEBI" id="CHEBI:63528"/>
        <dbReference type="ChEBI" id="CHEBI:456216"/>
        <dbReference type="EC" id="2.7.1.21"/>
    </reaction>
    <physiologicalReaction direction="left-to-right" evidence="8">
        <dbReference type="Rhea" id="RHEA:19130"/>
    </physiologicalReaction>
</comment>
<dbReference type="GO" id="GO:0004797">
    <property type="term" value="F:thymidine kinase activity"/>
    <property type="evidence" value="ECO:0007669"/>
    <property type="project" value="UniProtKB-EC"/>
</dbReference>
<evidence type="ECO:0000256" key="11">
    <source>
        <dbReference type="SAM" id="MobiDB-lite"/>
    </source>
</evidence>
<evidence type="ECO:0000256" key="2">
    <source>
        <dbReference type="ARBA" id="ARBA00022634"/>
    </source>
</evidence>
<comment type="caution">
    <text evidence="12">The sequence shown here is derived from an EMBL/GenBank/DDBJ whole genome shotgun (WGS) entry which is preliminary data.</text>
</comment>
<gene>
    <name evidence="12" type="ORF">G0U57_011123</name>
</gene>
<evidence type="ECO:0000313" key="12">
    <source>
        <dbReference type="EMBL" id="KAG6936840.1"/>
    </source>
</evidence>
<dbReference type="GO" id="GO:0046104">
    <property type="term" value="P:thymidine metabolic process"/>
    <property type="evidence" value="ECO:0007669"/>
    <property type="project" value="TreeGrafter"/>
</dbReference>
<dbReference type="PANTHER" id="PTHR11441:SF0">
    <property type="entry name" value="THYMIDINE KINASE, CYTOSOLIC"/>
    <property type="match status" value="1"/>
</dbReference>
<dbReference type="InterPro" id="IPR001267">
    <property type="entry name" value="Thymidine_kinase"/>
</dbReference>
<comment type="subunit">
    <text evidence="7">Homotetramer. Tetramerization from dimerization is induced by ATP and increases catalytic efficiency due to a high affinity for thymidine. Tetramerization is inhibited by phosphorylation at Ser-13. Interacts (via the KEN box) with FZR1.</text>
</comment>
<dbReference type="AlphaFoldDB" id="A0A8T1T7H0"/>
<evidence type="ECO:0000256" key="9">
    <source>
        <dbReference type="RuleBase" id="RU000544"/>
    </source>
</evidence>
<evidence type="ECO:0000313" key="13">
    <source>
        <dbReference type="Proteomes" id="UP000765507"/>
    </source>
</evidence>
<dbReference type="Gene3D" id="3.40.50.300">
    <property type="entry name" value="P-loop containing nucleotide triphosphate hydrolases"/>
    <property type="match status" value="1"/>
</dbReference>
<evidence type="ECO:0000256" key="5">
    <source>
        <dbReference type="ARBA" id="ARBA00022777"/>
    </source>
</evidence>
<dbReference type="Pfam" id="PF00265">
    <property type="entry name" value="TK"/>
    <property type="match status" value="1"/>
</dbReference>
<accession>A0A8T1T7H0</accession>
<dbReference type="GO" id="GO:0071897">
    <property type="term" value="P:DNA biosynthetic process"/>
    <property type="evidence" value="ECO:0007669"/>
    <property type="project" value="UniProtKB-KW"/>
</dbReference>
<feature type="region of interest" description="Disordered" evidence="11">
    <location>
        <begin position="1"/>
        <end position="25"/>
    </location>
</feature>
<keyword evidence="6 9" id="KW-0067">ATP-binding</keyword>
<dbReference type="EMBL" id="JAHGAV010000029">
    <property type="protein sequence ID" value="KAG6936840.1"/>
    <property type="molecule type" value="Genomic_DNA"/>
</dbReference>
<dbReference type="Proteomes" id="UP000765507">
    <property type="component" value="Unassembled WGS sequence"/>
</dbReference>
<evidence type="ECO:0000256" key="3">
    <source>
        <dbReference type="ARBA" id="ARBA00022679"/>
    </source>
</evidence>
<keyword evidence="13" id="KW-1185">Reference proteome</keyword>
<evidence type="ECO:0000256" key="1">
    <source>
        <dbReference type="ARBA" id="ARBA00007587"/>
    </source>
</evidence>
<evidence type="ECO:0000256" key="10">
    <source>
        <dbReference type="RuleBase" id="RU004165"/>
    </source>
</evidence>
<evidence type="ECO:0000256" key="4">
    <source>
        <dbReference type="ARBA" id="ARBA00022741"/>
    </source>
</evidence>
<dbReference type="FunFam" id="3.40.50.300:FF:000761">
    <property type="entry name" value="Thymidine kinase"/>
    <property type="match status" value="1"/>
</dbReference>
<dbReference type="InterPro" id="IPR027417">
    <property type="entry name" value="P-loop_NTPase"/>
</dbReference>
<organism evidence="12 13">
    <name type="scientific">Chelydra serpentina</name>
    <name type="common">Snapping turtle</name>
    <name type="synonym">Testudo serpentina</name>
    <dbReference type="NCBI Taxonomy" id="8475"/>
    <lineage>
        <taxon>Eukaryota</taxon>
        <taxon>Metazoa</taxon>
        <taxon>Chordata</taxon>
        <taxon>Craniata</taxon>
        <taxon>Vertebrata</taxon>
        <taxon>Euteleostomi</taxon>
        <taxon>Archelosauria</taxon>
        <taxon>Testudinata</taxon>
        <taxon>Testudines</taxon>
        <taxon>Cryptodira</taxon>
        <taxon>Durocryptodira</taxon>
        <taxon>Americhelydia</taxon>
        <taxon>Chelydroidea</taxon>
        <taxon>Chelydridae</taxon>
        <taxon>Chelydra</taxon>
    </lineage>
</organism>
<keyword evidence="3 9" id="KW-0808">Transferase</keyword>
<keyword evidence="2 9" id="KW-0237">DNA synthesis</keyword>
<evidence type="ECO:0000256" key="8">
    <source>
        <dbReference type="ARBA" id="ARBA00048113"/>
    </source>
</evidence>
<protein>
    <recommendedName>
        <fullName evidence="9">Thymidine kinase</fullName>
        <ecNumber evidence="9">2.7.1.21</ecNumber>
    </recommendedName>
</protein>
<comment type="similarity">
    <text evidence="1 10">Belongs to the thymidine kinase family.</text>
</comment>
<keyword evidence="5 9" id="KW-0418">Kinase</keyword>